<name>A0A382JGT5_9ZZZZ</name>
<evidence type="ECO:0000256" key="1">
    <source>
        <dbReference type="ARBA" id="ARBA00001947"/>
    </source>
</evidence>
<keyword evidence="4" id="KW-0812">Transmembrane</keyword>
<evidence type="ECO:0000256" key="3">
    <source>
        <dbReference type="ARBA" id="ARBA00022670"/>
    </source>
</evidence>
<organism evidence="11">
    <name type="scientific">marine metagenome</name>
    <dbReference type="NCBI Taxonomy" id="408172"/>
    <lineage>
        <taxon>unclassified sequences</taxon>
        <taxon>metagenomes</taxon>
        <taxon>ecological metagenomes</taxon>
    </lineage>
</organism>
<evidence type="ECO:0000256" key="9">
    <source>
        <dbReference type="ARBA" id="ARBA00023136"/>
    </source>
</evidence>
<evidence type="ECO:0000256" key="6">
    <source>
        <dbReference type="ARBA" id="ARBA00022833"/>
    </source>
</evidence>
<comment type="cofactor">
    <cofactor evidence="1">
        <name>Zn(2+)</name>
        <dbReference type="ChEBI" id="CHEBI:29105"/>
    </cofactor>
</comment>
<evidence type="ECO:0000256" key="2">
    <source>
        <dbReference type="ARBA" id="ARBA00004141"/>
    </source>
</evidence>
<evidence type="ECO:0000256" key="5">
    <source>
        <dbReference type="ARBA" id="ARBA00022801"/>
    </source>
</evidence>
<evidence type="ECO:0000313" key="11">
    <source>
        <dbReference type="EMBL" id="SVC10387.1"/>
    </source>
</evidence>
<dbReference type="GO" id="GO:0004222">
    <property type="term" value="F:metalloendopeptidase activity"/>
    <property type="evidence" value="ECO:0007669"/>
    <property type="project" value="InterPro"/>
</dbReference>
<keyword evidence="3" id="KW-0645">Protease</keyword>
<accession>A0A382JGT5</accession>
<dbReference type="GO" id="GO:0006508">
    <property type="term" value="P:proteolysis"/>
    <property type="evidence" value="ECO:0007669"/>
    <property type="project" value="UniProtKB-KW"/>
</dbReference>
<evidence type="ECO:0000259" key="10">
    <source>
        <dbReference type="Pfam" id="PF02163"/>
    </source>
</evidence>
<sequence length="61" mass="6812">VIIHEMGHFFAAKAFGIKVLEFGIGLPPRIKGIGFRRGETEYTLNWLPLGGFVRLLGEEDP</sequence>
<reference evidence="11" key="1">
    <citation type="submission" date="2018-05" db="EMBL/GenBank/DDBJ databases">
        <authorList>
            <person name="Lanie J.A."/>
            <person name="Ng W.-L."/>
            <person name="Kazmierczak K.M."/>
            <person name="Andrzejewski T.M."/>
            <person name="Davidsen T.M."/>
            <person name="Wayne K.J."/>
            <person name="Tettelin H."/>
            <person name="Glass J.I."/>
            <person name="Rusch D."/>
            <person name="Podicherti R."/>
            <person name="Tsui H.-C.T."/>
            <person name="Winkler M.E."/>
        </authorList>
    </citation>
    <scope>NUCLEOTIDE SEQUENCE</scope>
</reference>
<dbReference type="PANTHER" id="PTHR42837">
    <property type="entry name" value="REGULATOR OF SIGMA-E PROTEASE RSEP"/>
    <property type="match status" value="1"/>
</dbReference>
<keyword evidence="6" id="KW-0862">Zinc</keyword>
<feature type="domain" description="Peptidase M50" evidence="10">
    <location>
        <begin position="1"/>
        <end position="59"/>
    </location>
</feature>
<evidence type="ECO:0000256" key="7">
    <source>
        <dbReference type="ARBA" id="ARBA00022989"/>
    </source>
</evidence>
<protein>
    <recommendedName>
        <fullName evidence="10">Peptidase M50 domain-containing protein</fullName>
    </recommendedName>
</protein>
<dbReference type="InterPro" id="IPR004387">
    <property type="entry name" value="Pept_M50_Zn"/>
</dbReference>
<evidence type="ECO:0000256" key="4">
    <source>
        <dbReference type="ARBA" id="ARBA00022692"/>
    </source>
</evidence>
<keyword evidence="8" id="KW-0482">Metalloprotease</keyword>
<feature type="non-terminal residue" evidence="11">
    <location>
        <position position="1"/>
    </location>
</feature>
<feature type="non-terminal residue" evidence="11">
    <location>
        <position position="61"/>
    </location>
</feature>
<keyword evidence="9" id="KW-0472">Membrane</keyword>
<dbReference type="AlphaFoldDB" id="A0A382JGT5"/>
<dbReference type="GO" id="GO:0016020">
    <property type="term" value="C:membrane"/>
    <property type="evidence" value="ECO:0007669"/>
    <property type="project" value="UniProtKB-SubCell"/>
</dbReference>
<evidence type="ECO:0000256" key="8">
    <source>
        <dbReference type="ARBA" id="ARBA00023049"/>
    </source>
</evidence>
<dbReference type="EMBL" id="UINC01073761">
    <property type="protein sequence ID" value="SVC10387.1"/>
    <property type="molecule type" value="Genomic_DNA"/>
</dbReference>
<comment type="subcellular location">
    <subcellularLocation>
        <location evidence="2">Membrane</location>
        <topology evidence="2">Multi-pass membrane protein</topology>
    </subcellularLocation>
</comment>
<proteinExistence type="predicted"/>
<dbReference type="Pfam" id="PF02163">
    <property type="entry name" value="Peptidase_M50"/>
    <property type="match status" value="1"/>
</dbReference>
<dbReference type="InterPro" id="IPR008915">
    <property type="entry name" value="Peptidase_M50"/>
</dbReference>
<gene>
    <name evidence="11" type="ORF">METZ01_LOCUS263241</name>
</gene>
<keyword evidence="5" id="KW-0378">Hydrolase</keyword>
<keyword evidence="7" id="KW-1133">Transmembrane helix</keyword>
<dbReference type="PANTHER" id="PTHR42837:SF2">
    <property type="entry name" value="MEMBRANE METALLOPROTEASE ARASP2, CHLOROPLASTIC-RELATED"/>
    <property type="match status" value="1"/>
</dbReference>